<dbReference type="AlphaFoldDB" id="A0A5C6X3L4"/>
<dbReference type="InterPro" id="IPR001509">
    <property type="entry name" value="Epimerase_deHydtase"/>
</dbReference>
<dbReference type="Pfam" id="PF01370">
    <property type="entry name" value="Epimerase"/>
    <property type="match status" value="1"/>
</dbReference>
<dbReference type="Proteomes" id="UP000321046">
    <property type="component" value="Unassembled WGS sequence"/>
</dbReference>
<name>A0A5C6X3L4_9DELT</name>
<accession>A0A5C6X3L4</accession>
<dbReference type="CDD" id="cd05240">
    <property type="entry name" value="UDP_G4E_3_SDR_e"/>
    <property type="match status" value="1"/>
</dbReference>
<gene>
    <name evidence="2" type="ORF">FRC96_09955</name>
</gene>
<dbReference type="OrthoDB" id="9811496at2"/>
<evidence type="ECO:0000313" key="2">
    <source>
        <dbReference type="EMBL" id="TXD36393.1"/>
    </source>
</evidence>
<dbReference type="RefSeq" id="WP_146974344.1">
    <property type="nucleotide sequence ID" value="NZ_VOSL01000044.1"/>
</dbReference>
<dbReference type="InterPro" id="IPR036291">
    <property type="entry name" value="NAD(P)-bd_dom_sf"/>
</dbReference>
<evidence type="ECO:0000313" key="3">
    <source>
        <dbReference type="Proteomes" id="UP000321046"/>
    </source>
</evidence>
<reference evidence="2 3" key="1">
    <citation type="submission" date="2019-08" db="EMBL/GenBank/DDBJ databases">
        <title>Bradymonadales sp. TMQ2.</title>
        <authorList>
            <person name="Liang Q."/>
        </authorList>
    </citation>
    <scope>NUCLEOTIDE SEQUENCE [LARGE SCALE GENOMIC DNA]</scope>
    <source>
        <strain evidence="2 3">TMQ2</strain>
    </source>
</reference>
<dbReference type="PANTHER" id="PTHR43245:SF52">
    <property type="entry name" value="NAD-DEPENDENT EPIMERASE_DEHYDRATASE"/>
    <property type="match status" value="1"/>
</dbReference>
<feature type="domain" description="NAD-dependent epimerase/dehydratase" evidence="1">
    <location>
        <begin position="3"/>
        <end position="224"/>
    </location>
</feature>
<proteinExistence type="predicted"/>
<dbReference type="PANTHER" id="PTHR43245">
    <property type="entry name" value="BIFUNCTIONAL POLYMYXIN RESISTANCE PROTEIN ARNA"/>
    <property type="match status" value="1"/>
</dbReference>
<dbReference type="Gene3D" id="3.40.50.720">
    <property type="entry name" value="NAD(P)-binding Rossmann-like Domain"/>
    <property type="match status" value="1"/>
</dbReference>
<dbReference type="EMBL" id="VOSL01000044">
    <property type="protein sequence ID" value="TXD36393.1"/>
    <property type="molecule type" value="Genomic_DNA"/>
</dbReference>
<dbReference type="InterPro" id="IPR050177">
    <property type="entry name" value="Lipid_A_modif_metabolic_enz"/>
</dbReference>
<sequence length="305" mass="33730">MKVLITGIASALGRLLTAELLSEGHEVLGIDRRFWADAPEGVKIFHVDVRKRPAEEVFRTERPDAVIHMATVTHFSARPQERYRINLGGTRVVFEHCDTYGVKQAIFVGRHTFYGADAESPLYHTEEEPPMAVSTFPELADLVAADLFAGSALWRFPKIDTVVLRICYALGDAGQGTLASYLRGPRVPTVLGFDPLYQFIHDRDMARAIALALNARLRGIFNVAGPPPVPLSLLIKATGRKQLALPEPLFTSALGRFGLPKLPPGSLNHVKYPVVVDGARFAEATGFEPRYDEVQTMDSFMWATF</sequence>
<protein>
    <submittedName>
        <fullName evidence="2">SDR family oxidoreductase</fullName>
    </submittedName>
</protein>
<dbReference type="SUPFAM" id="SSF51735">
    <property type="entry name" value="NAD(P)-binding Rossmann-fold domains"/>
    <property type="match status" value="1"/>
</dbReference>
<organism evidence="2 3">
    <name type="scientific">Lujinxingia vulgaris</name>
    <dbReference type="NCBI Taxonomy" id="2600176"/>
    <lineage>
        <taxon>Bacteria</taxon>
        <taxon>Deltaproteobacteria</taxon>
        <taxon>Bradymonadales</taxon>
        <taxon>Lujinxingiaceae</taxon>
        <taxon>Lujinxingia</taxon>
    </lineage>
</organism>
<comment type="caution">
    <text evidence="2">The sequence shown here is derived from an EMBL/GenBank/DDBJ whole genome shotgun (WGS) entry which is preliminary data.</text>
</comment>
<evidence type="ECO:0000259" key="1">
    <source>
        <dbReference type="Pfam" id="PF01370"/>
    </source>
</evidence>